<name>A0A6A4T408_SCOMX</name>
<proteinExistence type="predicted"/>
<organism evidence="1 2">
    <name type="scientific">Scophthalmus maximus</name>
    <name type="common">Turbot</name>
    <name type="synonym">Psetta maxima</name>
    <dbReference type="NCBI Taxonomy" id="52904"/>
    <lineage>
        <taxon>Eukaryota</taxon>
        <taxon>Metazoa</taxon>
        <taxon>Chordata</taxon>
        <taxon>Craniata</taxon>
        <taxon>Vertebrata</taxon>
        <taxon>Euteleostomi</taxon>
        <taxon>Actinopterygii</taxon>
        <taxon>Neopterygii</taxon>
        <taxon>Teleostei</taxon>
        <taxon>Neoteleostei</taxon>
        <taxon>Acanthomorphata</taxon>
        <taxon>Carangaria</taxon>
        <taxon>Pleuronectiformes</taxon>
        <taxon>Pleuronectoidei</taxon>
        <taxon>Scophthalmidae</taxon>
        <taxon>Scophthalmus</taxon>
    </lineage>
</organism>
<evidence type="ECO:0000313" key="2">
    <source>
        <dbReference type="Proteomes" id="UP000438429"/>
    </source>
</evidence>
<dbReference type="EMBL" id="VEVO01000006">
    <property type="protein sequence ID" value="KAF0040897.1"/>
    <property type="molecule type" value="Genomic_DNA"/>
</dbReference>
<sequence>MIQCRILVNTRRYLPYNMSRHEEEINLEAPVNIDITKTSCRCIMTEDQERRCACEQNDPDDIRIEEGEELGRK</sequence>
<dbReference type="Proteomes" id="UP000438429">
    <property type="component" value="Unassembled WGS sequence"/>
</dbReference>
<evidence type="ECO:0000313" key="1">
    <source>
        <dbReference type="EMBL" id="KAF0040897.1"/>
    </source>
</evidence>
<protein>
    <submittedName>
        <fullName evidence="1">Uncharacterized protein</fullName>
    </submittedName>
</protein>
<reference evidence="1 2" key="1">
    <citation type="submission" date="2019-06" db="EMBL/GenBank/DDBJ databases">
        <title>Draft genomes of female and male turbot (Scophthalmus maximus).</title>
        <authorList>
            <person name="Xu H."/>
            <person name="Xu X.-W."/>
            <person name="Shao C."/>
            <person name="Chen S."/>
        </authorList>
    </citation>
    <scope>NUCLEOTIDE SEQUENCE [LARGE SCALE GENOMIC DNA]</scope>
    <source>
        <strain evidence="1">Ysfricsl-2016a</strain>
        <tissue evidence="1">Blood</tissue>
    </source>
</reference>
<dbReference type="AlphaFoldDB" id="A0A6A4T408"/>
<comment type="caution">
    <text evidence="1">The sequence shown here is derived from an EMBL/GenBank/DDBJ whole genome shotgun (WGS) entry which is preliminary data.</text>
</comment>
<gene>
    <name evidence="1" type="ORF">F2P81_006795</name>
</gene>
<accession>A0A6A4T408</accession>